<reference evidence="1 2" key="1">
    <citation type="submission" date="2021-01" db="EMBL/GenBank/DDBJ databases">
        <title>WGS of actinomycetes isolated from Thailand.</title>
        <authorList>
            <person name="Thawai C."/>
        </authorList>
    </citation>
    <scope>NUCLEOTIDE SEQUENCE [LARGE SCALE GENOMIC DNA]</scope>
    <source>
        <strain evidence="1 2">CA3R110</strain>
    </source>
</reference>
<protein>
    <submittedName>
        <fullName evidence="1">Uncharacterized protein</fullName>
    </submittedName>
</protein>
<dbReference type="RefSeq" id="WP_201857547.1">
    <property type="nucleotide sequence ID" value="NZ_JAERRG010000036.1"/>
</dbReference>
<comment type="caution">
    <text evidence="1">The sequence shown here is derived from an EMBL/GenBank/DDBJ whole genome shotgun (WGS) entry which is preliminary data.</text>
</comment>
<dbReference type="EMBL" id="JAERRG010000036">
    <property type="protein sequence ID" value="MBL1119772.1"/>
    <property type="molecule type" value="Genomic_DNA"/>
</dbReference>
<evidence type="ECO:0000313" key="2">
    <source>
        <dbReference type="Proteomes" id="UP000621510"/>
    </source>
</evidence>
<dbReference type="Proteomes" id="UP000621510">
    <property type="component" value="Unassembled WGS sequence"/>
</dbReference>
<evidence type="ECO:0000313" key="1">
    <source>
        <dbReference type="EMBL" id="MBL1119772.1"/>
    </source>
</evidence>
<organism evidence="1 2">
    <name type="scientific">Streptomyces endocoffeicus</name>
    <dbReference type="NCBI Taxonomy" id="2898945"/>
    <lineage>
        <taxon>Bacteria</taxon>
        <taxon>Bacillati</taxon>
        <taxon>Actinomycetota</taxon>
        <taxon>Actinomycetes</taxon>
        <taxon>Kitasatosporales</taxon>
        <taxon>Streptomycetaceae</taxon>
        <taxon>Streptomyces</taxon>
    </lineage>
</organism>
<proteinExistence type="predicted"/>
<name>A0ABS1Q523_9ACTN</name>
<keyword evidence="2" id="KW-1185">Reference proteome</keyword>
<gene>
    <name evidence="1" type="ORF">JK364_46820</name>
</gene>
<accession>A0ABS1Q523</accession>
<sequence length="106" mass="12075">MPAAQEVLDACHRAADDHPADPTPWVVILGGLRRLRCSRQEVFWAWNEVLRRDRRHRQAYLQMLGYLSPAECGSHMQMMDFIETTQARMPATAPISGLELTAATRQ</sequence>